<evidence type="ECO:0000313" key="4">
    <source>
        <dbReference type="Proteomes" id="UP000095300"/>
    </source>
</evidence>
<dbReference type="STRING" id="35570.A0A1I8QA63"/>
<dbReference type="OrthoDB" id="346910at2759"/>
<evidence type="ECO:0000256" key="1">
    <source>
        <dbReference type="ARBA" id="ARBA00023121"/>
    </source>
</evidence>
<dbReference type="PANTHER" id="PTHR23310:SF137">
    <property type="entry name" value="ACYL-COA BINDING PROTEIN 3, ISOFORM A-RELATED"/>
    <property type="match status" value="1"/>
</dbReference>
<evidence type="ECO:0000259" key="2">
    <source>
        <dbReference type="PROSITE" id="PS51228"/>
    </source>
</evidence>
<dbReference type="Proteomes" id="UP000095300">
    <property type="component" value="Unassembled WGS sequence"/>
</dbReference>
<dbReference type="InterPro" id="IPR035984">
    <property type="entry name" value="Acyl-CoA-binding_sf"/>
</dbReference>
<dbReference type="GO" id="GO:0000062">
    <property type="term" value="F:fatty-acyl-CoA binding"/>
    <property type="evidence" value="ECO:0007669"/>
    <property type="project" value="InterPro"/>
</dbReference>
<dbReference type="VEuPathDB" id="VectorBase:SCAU015273"/>
<dbReference type="SUPFAM" id="SSF47027">
    <property type="entry name" value="Acyl-CoA binding protein"/>
    <property type="match status" value="1"/>
</dbReference>
<evidence type="ECO:0000313" key="3">
    <source>
        <dbReference type="EnsemblMetazoa" id="SCAU015273-PA"/>
    </source>
</evidence>
<dbReference type="KEGG" id="scac:106094118"/>
<sequence length="97" mass="11248">MDTEEQFNAMVDKVKEMLVPNDEEMMELYALHKQATVGDNTTDEPSAWKAKAQWECWNKQMGKSKETAQLEYIAFATILVGKYAVWNPVQTLRSIFR</sequence>
<dbReference type="AlphaFoldDB" id="A0A1I8QA63"/>
<keyword evidence="4" id="KW-1185">Reference proteome</keyword>
<gene>
    <name evidence="3" type="primary">106094118</name>
</gene>
<accession>A0A1I8QA63</accession>
<dbReference type="Gene3D" id="1.20.80.10">
    <property type="match status" value="1"/>
</dbReference>
<dbReference type="Pfam" id="PF00887">
    <property type="entry name" value="ACBP"/>
    <property type="match status" value="1"/>
</dbReference>
<proteinExistence type="predicted"/>
<protein>
    <recommendedName>
        <fullName evidence="2">ACB domain-containing protein</fullName>
    </recommendedName>
</protein>
<keyword evidence="1" id="KW-0446">Lipid-binding</keyword>
<reference evidence="3" key="1">
    <citation type="submission" date="2020-05" db="UniProtKB">
        <authorList>
            <consortium name="EnsemblMetazoa"/>
        </authorList>
    </citation>
    <scope>IDENTIFICATION</scope>
    <source>
        <strain evidence="3">USDA</strain>
    </source>
</reference>
<dbReference type="EnsemblMetazoa" id="SCAU015273-RA">
    <property type="protein sequence ID" value="SCAU015273-PA"/>
    <property type="gene ID" value="SCAU015273"/>
</dbReference>
<dbReference type="PANTHER" id="PTHR23310">
    <property type="entry name" value="ACYL-COA-BINDING PROTEIN, ACBP"/>
    <property type="match status" value="1"/>
</dbReference>
<feature type="domain" description="ACB" evidence="2">
    <location>
        <begin position="3"/>
        <end position="85"/>
    </location>
</feature>
<dbReference type="InterPro" id="IPR014352">
    <property type="entry name" value="FERM/acyl-CoA-bd_prot_sf"/>
</dbReference>
<dbReference type="InterPro" id="IPR000582">
    <property type="entry name" value="Acyl-CoA-binding_protein"/>
</dbReference>
<organism evidence="3 4">
    <name type="scientific">Stomoxys calcitrans</name>
    <name type="common">Stable fly</name>
    <name type="synonym">Conops calcitrans</name>
    <dbReference type="NCBI Taxonomy" id="35570"/>
    <lineage>
        <taxon>Eukaryota</taxon>
        <taxon>Metazoa</taxon>
        <taxon>Ecdysozoa</taxon>
        <taxon>Arthropoda</taxon>
        <taxon>Hexapoda</taxon>
        <taxon>Insecta</taxon>
        <taxon>Pterygota</taxon>
        <taxon>Neoptera</taxon>
        <taxon>Endopterygota</taxon>
        <taxon>Diptera</taxon>
        <taxon>Brachycera</taxon>
        <taxon>Muscomorpha</taxon>
        <taxon>Muscoidea</taxon>
        <taxon>Muscidae</taxon>
        <taxon>Stomoxys</taxon>
    </lineage>
</organism>
<dbReference type="PROSITE" id="PS51228">
    <property type="entry name" value="ACB_2"/>
    <property type="match status" value="1"/>
</dbReference>
<dbReference type="GO" id="GO:0006631">
    <property type="term" value="P:fatty acid metabolic process"/>
    <property type="evidence" value="ECO:0007669"/>
    <property type="project" value="TreeGrafter"/>
</dbReference>
<name>A0A1I8QA63_STOCA</name>